<dbReference type="CDD" id="cd00130">
    <property type="entry name" value="PAS"/>
    <property type="match status" value="1"/>
</dbReference>
<comment type="caution">
    <text evidence="4">The sequence shown here is derived from an EMBL/GenBank/DDBJ whole genome shotgun (WGS) entry which is preliminary data.</text>
</comment>
<dbReference type="PROSITE" id="PS50887">
    <property type="entry name" value="GGDEF"/>
    <property type="match status" value="1"/>
</dbReference>
<accession>A0A7W5HE63</accession>
<dbReference type="GO" id="GO:0052621">
    <property type="term" value="F:diguanylate cyclase activity"/>
    <property type="evidence" value="ECO:0007669"/>
    <property type="project" value="UniProtKB-EC"/>
</dbReference>
<dbReference type="FunFam" id="3.30.70.270:FF:000001">
    <property type="entry name" value="Diguanylate cyclase domain protein"/>
    <property type="match status" value="1"/>
</dbReference>
<dbReference type="Gene3D" id="3.30.70.270">
    <property type="match status" value="1"/>
</dbReference>
<dbReference type="PANTHER" id="PTHR45138:SF9">
    <property type="entry name" value="DIGUANYLATE CYCLASE DGCM-RELATED"/>
    <property type="match status" value="1"/>
</dbReference>
<evidence type="ECO:0000256" key="1">
    <source>
        <dbReference type="ARBA" id="ARBA00012528"/>
    </source>
</evidence>
<dbReference type="PANTHER" id="PTHR45138">
    <property type="entry name" value="REGULATORY COMPONENTS OF SENSORY TRANSDUCTION SYSTEM"/>
    <property type="match status" value="1"/>
</dbReference>
<proteinExistence type="predicted"/>
<dbReference type="InterPro" id="IPR050469">
    <property type="entry name" value="Diguanylate_Cyclase"/>
</dbReference>
<dbReference type="RefSeq" id="WP_229422379.1">
    <property type="nucleotide sequence ID" value="NZ_CP040017.1"/>
</dbReference>
<dbReference type="InterPro" id="IPR035965">
    <property type="entry name" value="PAS-like_dom_sf"/>
</dbReference>
<name>A0A7W5HE63_9BURK</name>
<dbReference type="GO" id="GO:1902201">
    <property type="term" value="P:negative regulation of bacterial-type flagellum-dependent cell motility"/>
    <property type="evidence" value="ECO:0007669"/>
    <property type="project" value="TreeGrafter"/>
</dbReference>
<reference evidence="4 5" key="1">
    <citation type="submission" date="2020-08" db="EMBL/GenBank/DDBJ databases">
        <title>Genomic Encyclopedia of Type Strains, Phase III (KMG-III): the genomes of soil and plant-associated and newly described type strains.</title>
        <authorList>
            <person name="Whitman W."/>
        </authorList>
    </citation>
    <scope>NUCLEOTIDE SEQUENCE [LARGE SCALE GENOMIC DNA]</scope>
    <source>
        <strain evidence="4 5">CECT 7753</strain>
    </source>
</reference>
<evidence type="ECO:0000313" key="5">
    <source>
        <dbReference type="Proteomes" id="UP000584325"/>
    </source>
</evidence>
<dbReference type="SUPFAM" id="SSF55073">
    <property type="entry name" value="Nucleotide cyclase"/>
    <property type="match status" value="1"/>
</dbReference>
<dbReference type="GO" id="GO:0005886">
    <property type="term" value="C:plasma membrane"/>
    <property type="evidence" value="ECO:0007669"/>
    <property type="project" value="TreeGrafter"/>
</dbReference>
<dbReference type="Gene3D" id="3.30.450.20">
    <property type="entry name" value="PAS domain"/>
    <property type="match status" value="1"/>
</dbReference>
<evidence type="ECO:0000256" key="2">
    <source>
        <dbReference type="ARBA" id="ARBA00034247"/>
    </source>
</evidence>
<dbReference type="SUPFAM" id="SSF55785">
    <property type="entry name" value="PYP-like sensor domain (PAS domain)"/>
    <property type="match status" value="1"/>
</dbReference>
<dbReference type="InterPro" id="IPR000160">
    <property type="entry name" value="GGDEF_dom"/>
</dbReference>
<dbReference type="Pfam" id="PF00990">
    <property type="entry name" value="GGDEF"/>
    <property type="match status" value="1"/>
</dbReference>
<evidence type="ECO:0000259" key="3">
    <source>
        <dbReference type="PROSITE" id="PS50887"/>
    </source>
</evidence>
<dbReference type="NCBIfam" id="TIGR00229">
    <property type="entry name" value="sensory_box"/>
    <property type="match status" value="1"/>
</dbReference>
<gene>
    <name evidence="4" type="ORF">FHS02_004262</name>
</gene>
<dbReference type="InterPro" id="IPR029787">
    <property type="entry name" value="Nucleotide_cyclase"/>
</dbReference>
<dbReference type="AlphaFoldDB" id="A0A7W5HE63"/>
<evidence type="ECO:0000313" key="4">
    <source>
        <dbReference type="EMBL" id="MBB3223419.1"/>
    </source>
</evidence>
<comment type="catalytic activity">
    <reaction evidence="2">
        <text>2 GTP = 3',3'-c-di-GMP + 2 diphosphate</text>
        <dbReference type="Rhea" id="RHEA:24898"/>
        <dbReference type="ChEBI" id="CHEBI:33019"/>
        <dbReference type="ChEBI" id="CHEBI:37565"/>
        <dbReference type="ChEBI" id="CHEBI:58805"/>
        <dbReference type="EC" id="2.7.7.65"/>
    </reaction>
</comment>
<sequence length="430" mass="46553">MAAEHEALMQFLYLAPVGLVQAKADGEITLINPISAQLLMPLSRDGCLDNLFTALQDVAPDVRRLCQAFTAPRGRICDGVHIPLHGGGRRDGPGILALSIVKLDAGRLMAVLQDVTLQVQRDRQLRQSDAWLNALLASVADYALVSLDREGRIEQWNGSIGRVTGHDDAVVGSSYAVFEPDDMTTAERARDLLREADASGWSVDEGLRLRADGTPFWGSAMITPLPERDPAAADTDPAYCLVLRDISDRRAASESWRQAVFADHLTGVANRRGFFHAAELELGRACRFPRPVALVLFDLDYFKRVNDTHGHPVGDAVLRAFADLLRNTFRAVDVVARLGGEEFAVLLPSTDAAQASAVARRLLAAVEGMTVRVDGAAVNFTVSAGVAEWDPQLGGIDDLQKRADRALYAAKAGGRNRVVGWTADLAETAR</sequence>
<feature type="domain" description="GGDEF" evidence="3">
    <location>
        <begin position="290"/>
        <end position="423"/>
    </location>
</feature>
<dbReference type="GO" id="GO:0043709">
    <property type="term" value="P:cell adhesion involved in single-species biofilm formation"/>
    <property type="evidence" value="ECO:0007669"/>
    <property type="project" value="TreeGrafter"/>
</dbReference>
<dbReference type="EMBL" id="JACHXS010000008">
    <property type="protein sequence ID" value="MBB3223419.1"/>
    <property type="molecule type" value="Genomic_DNA"/>
</dbReference>
<dbReference type="NCBIfam" id="TIGR00254">
    <property type="entry name" value="GGDEF"/>
    <property type="match status" value="1"/>
</dbReference>
<dbReference type="Proteomes" id="UP000584325">
    <property type="component" value="Unassembled WGS sequence"/>
</dbReference>
<dbReference type="InterPro" id="IPR000014">
    <property type="entry name" value="PAS"/>
</dbReference>
<organism evidence="4 5">
    <name type="scientific">Pseudoduganella umbonata</name>
    <dbReference type="NCBI Taxonomy" id="864828"/>
    <lineage>
        <taxon>Bacteria</taxon>
        <taxon>Pseudomonadati</taxon>
        <taxon>Pseudomonadota</taxon>
        <taxon>Betaproteobacteria</taxon>
        <taxon>Burkholderiales</taxon>
        <taxon>Oxalobacteraceae</taxon>
        <taxon>Telluria group</taxon>
        <taxon>Pseudoduganella</taxon>
    </lineage>
</organism>
<protein>
    <recommendedName>
        <fullName evidence="1">diguanylate cyclase</fullName>
        <ecNumber evidence="1">2.7.7.65</ecNumber>
    </recommendedName>
</protein>
<dbReference type="CDD" id="cd01949">
    <property type="entry name" value="GGDEF"/>
    <property type="match status" value="1"/>
</dbReference>
<dbReference type="SMART" id="SM00267">
    <property type="entry name" value="GGDEF"/>
    <property type="match status" value="1"/>
</dbReference>
<dbReference type="InterPro" id="IPR043128">
    <property type="entry name" value="Rev_trsase/Diguanyl_cyclase"/>
</dbReference>
<dbReference type="EC" id="2.7.7.65" evidence="1"/>